<evidence type="ECO:0000256" key="1">
    <source>
        <dbReference type="ARBA" id="ARBA00022553"/>
    </source>
</evidence>
<accession>A0ABW1L0W7</accession>
<gene>
    <name evidence="3" type="ORF">ACFPYN_00455</name>
</gene>
<dbReference type="PANTHER" id="PTHR33745">
    <property type="entry name" value="RSBT ANTAGONIST PROTEIN RSBS-RELATED"/>
    <property type="match status" value="1"/>
</dbReference>
<dbReference type="InterPro" id="IPR051932">
    <property type="entry name" value="Bact_StressResp_Reg"/>
</dbReference>
<dbReference type="Gene3D" id="3.30.750.24">
    <property type="entry name" value="STAS domain"/>
    <property type="match status" value="1"/>
</dbReference>
<keyword evidence="4" id="KW-1185">Reference proteome</keyword>
<dbReference type="Proteomes" id="UP001596170">
    <property type="component" value="Unassembled WGS sequence"/>
</dbReference>
<evidence type="ECO:0000259" key="2">
    <source>
        <dbReference type="PROSITE" id="PS50801"/>
    </source>
</evidence>
<organism evidence="3 4">
    <name type="scientific">Paenisporosarcina macmurdoensis</name>
    <dbReference type="NCBI Taxonomy" id="212659"/>
    <lineage>
        <taxon>Bacteria</taxon>
        <taxon>Bacillati</taxon>
        <taxon>Bacillota</taxon>
        <taxon>Bacilli</taxon>
        <taxon>Bacillales</taxon>
        <taxon>Caryophanaceae</taxon>
        <taxon>Paenisporosarcina</taxon>
    </lineage>
</organism>
<reference evidence="4" key="1">
    <citation type="journal article" date="2019" name="Int. J. Syst. Evol. Microbiol.">
        <title>The Global Catalogue of Microorganisms (GCM) 10K type strain sequencing project: providing services to taxonomists for standard genome sequencing and annotation.</title>
        <authorList>
            <consortium name="The Broad Institute Genomics Platform"/>
            <consortium name="The Broad Institute Genome Sequencing Center for Infectious Disease"/>
            <person name="Wu L."/>
            <person name="Ma J."/>
        </authorList>
    </citation>
    <scope>NUCLEOTIDE SEQUENCE [LARGE SCALE GENOMIC DNA]</scope>
    <source>
        <strain evidence="4">CCUG 54527</strain>
    </source>
</reference>
<dbReference type="Pfam" id="PF01740">
    <property type="entry name" value="STAS"/>
    <property type="match status" value="1"/>
</dbReference>
<protein>
    <submittedName>
        <fullName evidence="3">STAS domain-containing protein</fullName>
    </submittedName>
</protein>
<dbReference type="SUPFAM" id="SSF52091">
    <property type="entry name" value="SpoIIaa-like"/>
    <property type="match status" value="1"/>
</dbReference>
<proteinExistence type="predicted"/>
<dbReference type="InterPro" id="IPR036513">
    <property type="entry name" value="STAS_dom_sf"/>
</dbReference>
<sequence length="279" mass="31604">MKENTRALYDFLITNSSVITDSWMDLRFKKAGSHYSLDASPDIAERIKKQNMTYVRVIADSLLQSEEEMRKSVIEWTNQTAPDRANSDTSLSDVAGQLRNFRRVYWEYIQLFTETSPIDVNLKQWFQWEKNINMTFDFIFESFSIVYMNVVKNRLVSQQAVIRELSAPIIPLSDHIGVLPLIGDIDTLRANCILESTLKQSVELGLQSLIIDLSGVPVIDKKVANQIFNVIASLRLIGIAATLTGIRPELAQTAVQLGIDFKETPTFGSLKQAIKTQLK</sequence>
<dbReference type="InterPro" id="IPR002645">
    <property type="entry name" value="STAS_dom"/>
</dbReference>
<dbReference type="PROSITE" id="PS50801">
    <property type="entry name" value="STAS"/>
    <property type="match status" value="1"/>
</dbReference>
<feature type="domain" description="STAS" evidence="2">
    <location>
        <begin position="166"/>
        <end position="277"/>
    </location>
</feature>
<comment type="caution">
    <text evidence="3">The sequence shown here is derived from an EMBL/GenBank/DDBJ whole genome shotgun (WGS) entry which is preliminary data.</text>
</comment>
<dbReference type="RefSeq" id="WP_377731906.1">
    <property type="nucleotide sequence ID" value="NZ_JBHSRI010000002.1"/>
</dbReference>
<dbReference type="PANTHER" id="PTHR33745:SF3">
    <property type="entry name" value="RSBT CO-ANTAGONIST PROTEIN RSBRC"/>
    <property type="match status" value="1"/>
</dbReference>
<evidence type="ECO:0000313" key="4">
    <source>
        <dbReference type="Proteomes" id="UP001596170"/>
    </source>
</evidence>
<evidence type="ECO:0000313" key="3">
    <source>
        <dbReference type="EMBL" id="MFC6037910.1"/>
    </source>
</evidence>
<dbReference type="CDD" id="cd07041">
    <property type="entry name" value="STAS_RsbR_RsbS_like"/>
    <property type="match status" value="1"/>
</dbReference>
<dbReference type="EMBL" id="JBHSRI010000002">
    <property type="protein sequence ID" value="MFC6037910.1"/>
    <property type="molecule type" value="Genomic_DNA"/>
</dbReference>
<name>A0ABW1L0W7_9BACL</name>
<keyword evidence="1" id="KW-0597">Phosphoprotein</keyword>